<reference evidence="2" key="1">
    <citation type="journal article" date="2014" name="Int. J. Syst. Evol. Microbiol.">
        <title>Complete genome of a new Firmicutes species belonging to the dominant human colonic microbiota ('Ruminococcus bicirculans') reveals two chromosomes and a selective capacity to utilize plant glucans.</title>
        <authorList>
            <consortium name="NISC Comparative Sequencing Program"/>
            <person name="Wegmann U."/>
            <person name="Louis P."/>
            <person name="Goesmann A."/>
            <person name="Henrissat B."/>
            <person name="Duncan S.H."/>
            <person name="Flint H.J."/>
        </authorList>
    </citation>
    <scope>NUCLEOTIDE SEQUENCE</scope>
    <source>
        <strain evidence="2">CGMCC 1.12707</strain>
    </source>
</reference>
<feature type="transmembrane region" description="Helical" evidence="1">
    <location>
        <begin position="422"/>
        <end position="442"/>
    </location>
</feature>
<dbReference type="RefSeq" id="WP_072928765.1">
    <property type="nucleotide sequence ID" value="NZ_BMFL01000019.1"/>
</dbReference>
<reference evidence="5" key="4">
    <citation type="journal article" date="2019" name="Int. J. Syst. Evol. Microbiol.">
        <title>The Global Catalogue of Microorganisms (GCM) 10K type strain sequencing project: providing services to taxonomists for standard genome sequencing and annotation.</title>
        <authorList>
            <consortium name="The Broad Institute Genomics Platform"/>
            <consortium name="The Broad Institute Genome Sequencing Center for Infectious Disease"/>
            <person name="Wu L."/>
            <person name="Ma J."/>
        </authorList>
    </citation>
    <scope>NUCLEOTIDE SEQUENCE [LARGE SCALE GENOMIC DNA]</scope>
    <source>
        <strain evidence="5">CGMCC 1.12707</strain>
    </source>
</reference>
<dbReference type="Proteomes" id="UP000184120">
    <property type="component" value="Unassembled WGS sequence"/>
</dbReference>
<feature type="transmembrane region" description="Helical" evidence="1">
    <location>
        <begin position="27"/>
        <end position="51"/>
    </location>
</feature>
<feature type="transmembrane region" description="Helical" evidence="1">
    <location>
        <begin position="355"/>
        <end position="373"/>
    </location>
</feature>
<feature type="transmembrane region" description="Helical" evidence="1">
    <location>
        <begin position="379"/>
        <end position="401"/>
    </location>
</feature>
<feature type="transmembrane region" description="Helical" evidence="1">
    <location>
        <begin position="281"/>
        <end position="299"/>
    </location>
</feature>
<gene>
    <name evidence="2" type="ORF">GCM10010984_26170</name>
    <name evidence="3" type="ORF">SAMN05443634_10163</name>
</gene>
<feature type="transmembrane region" description="Helical" evidence="1">
    <location>
        <begin position="173"/>
        <end position="194"/>
    </location>
</feature>
<dbReference type="InterPro" id="IPR043742">
    <property type="entry name" value="DUF5687"/>
</dbReference>
<evidence type="ECO:0000313" key="3">
    <source>
        <dbReference type="EMBL" id="SHK46396.1"/>
    </source>
</evidence>
<organism evidence="3 4">
    <name type="scientific">Chishuiella changwenlii</name>
    <dbReference type="NCBI Taxonomy" id="1434701"/>
    <lineage>
        <taxon>Bacteria</taxon>
        <taxon>Pseudomonadati</taxon>
        <taxon>Bacteroidota</taxon>
        <taxon>Flavobacteriia</taxon>
        <taxon>Flavobacteriales</taxon>
        <taxon>Weeksellaceae</taxon>
        <taxon>Chishuiella</taxon>
    </lineage>
</organism>
<feature type="transmembrane region" description="Helical" evidence="1">
    <location>
        <begin position="63"/>
        <end position="82"/>
    </location>
</feature>
<feature type="transmembrane region" description="Helical" evidence="1">
    <location>
        <begin position="103"/>
        <end position="130"/>
    </location>
</feature>
<dbReference type="STRING" id="1434701.SAMN05443634_10163"/>
<protein>
    <recommendedName>
        <fullName evidence="6">ABC-2 type transport system permease protein</fullName>
    </recommendedName>
</protein>
<name>A0A1M6SP06_9FLAO</name>
<feature type="transmembrane region" description="Helical" evidence="1">
    <location>
        <begin position="305"/>
        <end position="330"/>
    </location>
</feature>
<dbReference type="OrthoDB" id="1014144at2"/>
<dbReference type="EMBL" id="BMFL01000019">
    <property type="protein sequence ID" value="GGF07741.1"/>
    <property type="molecule type" value="Genomic_DNA"/>
</dbReference>
<keyword evidence="1" id="KW-0472">Membrane</keyword>
<evidence type="ECO:0000256" key="1">
    <source>
        <dbReference type="SAM" id="Phobius"/>
    </source>
</evidence>
<proteinExistence type="predicted"/>
<evidence type="ECO:0000313" key="4">
    <source>
        <dbReference type="Proteomes" id="UP000184120"/>
    </source>
</evidence>
<dbReference type="EMBL" id="FRBH01000001">
    <property type="protein sequence ID" value="SHK46396.1"/>
    <property type="molecule type" value="Genomic_DNA"/>
</dbReference>
<evidence type="ECO:0000313" key="2">
    <source>
        <dbReference type="EMBL" id="GGF07741.1"/>
    </source>
</evidence>
<dbReference type="Proteomes" id="UP000650994">
    <property type="component" value="Unassembled WGS sequence"/>
</dbReference>
<evidence type="ECO:0008006" key="6">
    <source>
        <dbReference type="Google" id="ProtNLM"/>
    </source>
</evidence>
<keyword evidence="1" id="KW-0812">Transmembrane</keyword>
<evidence type="ECO:0000313" key="5">
    <source>
        <dbReference type="Proteomes" id="UP000650994"/>
    </source>
</evidence>
<feature type="transmembrane region" description="Helical" evidence="1">
    <location>
        <begin position="206"/>
        <end position="227"/>
    </location>
</feature>
<reference evidence="3" key="3">
    <citation type="submission" date="2016-11" db="EMBL/GenBank/DDBJ databases">
        <authorList>
            <person name="Jaros S."/>
            <person name="Januszkiewicz K."/>
            <person name="Wedrychowicz H."/>
        </authorList>
    </citation>
    <scope>NUCLEOTIDE SEQUENCE [LARGE SCALE GENOMIC DNA]</scope>
    <source>
        <strain evidence="3">DSM 27989</strain>
    </source>
</reference>
<feature type="transmembrane region" description="Helical" evidence="1">
    <location>
        <begin position="448"/>
        <end position="469"/>
    </location>
</feature>
<reference evidence="2" key="5">
    <citation type="submission" date="2024-05" db="EMBL/GenBank/DDBJ databases">
        <authorList>
            <person name="Sun Q."/>
            <person name="Zhou Y."/>
        </authorList>
    </citation>
    <scope>NUCLEOTIDE SEQUENCE</scope>
    <source>
        <strain evidence="2">CGMCC 1.12707</strain>
    </source>
</reference>
<sequence length="493" mass="57083">MFRKLIGLELKSFMRSATLGKDIAMKIFLWLFGLYMIGCMLLLGIGLYFILEKAFPNQAPIYFVNQFIVIWFIIELVMRYMMQKIPMLNIKPFLIQNIKRDTIVDFLLLKSVFSFFNFLTPVIVIPFVVSNFIKSDFTSLELIGWTVNILSLVLVANFLNIILQKKIIDNNKLFIPFLVVIAVLVGLQYFDIFYTTKFVGNILNYMLHHPYLCIIPLLVVVGLYIVCKKVISSNFYLDAYLKTDALSFNDNDFSWISKFGEVAPFMQLDLKLIWRNKRPKTAVYTALMFSLYGLIFYMNDVYSNSAMLTFVGIFMTGMFMINFGQFIPAWDSTYYSMMMTQNIPLKLYLKSKATLMYFSIIVMAIITTFYAYFGYHILILNLACAVYNIGINVPLILRIGANNKKRIDLDKSQFMNYQGTGVAQWLIMIPVMVFPVLIWLLFNYIFNFLTASLVLAGVGIIGFALKSYFFNLIEIAYKKNKYSSLQGFKQQNA</sequence>
<feature type="transmembrane region" description="Helical" evidence="1">
    <location>
        <begin position="142"/>
        <end position="161"/>
    </location>
</feature>
<dbReference type="AlphaFoldDB" id="A0A1M6SP06"/>
<keyword evidence="1" id="KW-1133">Transmembrane helix</keyword>
<accession>A0A1M6SP06</accession>
<reference evidence="4" key="2">
    <citation type="submission" date="2016-11" db="EMBL/GenBank/DDBJ databases">
        <authorList>
            <person name="Varghese N."/>
            <person name="Submissions S."/>
        </authorList>
    </citation>
    <scope>NUCLEOTIDE SEQUENCE [LARGE SCALE GENOMIC DNA]</scope>
    <source>
        <strain evidence="4">DSM 27989</strain>
    </source>
</reference>
<keyword evidence="5" id="KW-1185">Reference proteome</keyword>
<dbReference type="Pfam" id="PF18940">
    <property type="entry name" value="DUF5687"/>
    <property type="match status" value="1"/>
</dbReference>